<dbReference type="Gene3D" id="2.60.40.4270">
    <property type="entry name" value="Listeria-Bacteroides repeat domain"/>
    <property type="match status" value="1"/>
</dbReference>
<evidence type="ECO:0000256" key="4">
    <source>
        <dbReference type="SAM" id="MobiDB-lite"/>
    </source>
</evidence>
<dbReference type="InterPro" id="IPR018337">
    <property type="entry name" value="Cell_wall/Cho-bd_repeat"/>
</dbReference>
<feature type="domain" description="GLUG" evidence="5">
    <location>
        <begin position="835"/>
        <end position="862"/>
    </location>
</feature>
<dbReference type="Proteomes" id="UP000283880">
    <property type="component" value="Unassembled WGS sequence"/>
</dbReference>
<dbReference type="OrthoDB" id="1828576at2"/>
<dbReference type="InterPro" id="IPR053328">
    <property type="entry name" value="Uro-adherence_factor_A"/>
</dbReference>
<organism evidence="6 7">
    <name type="scientific">Enterocloster asparagiformis</name>
    <dbReference type="NCBI Taxonomy" id="333367"/>
    <lineage>
        <taxon>Bacteria</taxon>
        <taxon>Bacillati</taxon>
        <taxon>Bacillota</taxon>
        <taxon>Clostridia</taxon>
        <taxon>Lachnospirales</taxon>
        <taxon>Lachnospiraceae</taxon>
        <taxon>Enterocloster</taxon>
    </lineage>
</organism>
<comment type="caution">
    <text evidence="6">The sequence shown here is derived from an EMBL/GenBank/DDBJ whole genome shotgun (WGS) entry which is preliminary data.</text>
</comment>
<proteinExistence type="predicted"/>
<dbReference type="Gene3D" id="2.10.270.10">
    <property type="entry name" value="Cholin Binding"/>
    <property type="match status" value="1"/>
</dbReference>
<evidence type="ECO:0000256" key="2">
    <source>
        <dbReference type="ARBA" id="ARBA00022737"/>
    </source>
</evidence>
<accession>A0A413F7M0</accession>
<gene>
    <name evidence="6" type="ORF">DWV29_26085</name>
</gene>
<dbReference type="Pfam" id="PF09479">
    <property type="entry name" value="Flg_new"/>
    <property type="match status" value="1"/>
</dbReference>
<dbReference type="InterPro" id="IPR042229">
    <property type="entry name" value="Listeria/Bacterioides_rpt_sf"/>
</dbReference>
<evidence type="ECO:0000313" key="7">
    <source>
        <dbReference type="Proteomes" id="UP000283880"/>
    </source>
</evidence>
<evidence type="ECO:0000256" key="1">
    <source>
        <dbReference type="ARBA" id="ARBA00004196"/>
    </source>
</evidence>
<dbReference type="Pfam" id="PF13620">
    <property type="entry name" value="CarboxypepD_reg"/>
    <property type="match status" value="1"/>
</dbReference>
<dbReference type="InterPro" id="IPR011493">
    <property type="entry name" value="GLUG"/>
</dbReference>
<name>A0A413F7M0_9FIRM</name>
<dbReference type="GO" id="GO:0030313">
    <property type="term" value="C:cell envelope"/>
    <property type="evidence" value="ECO:0007669"/>
    <property type="project" value="UniProtKB-SubCell"/>
</dbReference>
<evidence type="ECO:0000313" key="6">
    <source>
        <dbReference type="EMBL" id="RGX21967.1"/>
    </source>
</evidence>
<feature type="region of interest" description="Disordered" evidence="4">
    <location>
        <begin position="99"/>
        <end position="239"/>
    </location>
</feature>
<evidence type="ECO:0000259" key="5">
    <source>
        <dbReference type="Pfam" id="PF07581"/>
    </source>
</evidence>
<feature type="repeat" description="Cell wall-binding" evidence="3">
    <location>
        <begin position="1514"/>
        <end position="1533"/>
    </location>
</feature>
<sequence>MCNSSGPVFSYYIINIAGCGRKYAAGMQEADMKIMRYGKGKRKPMWGRKRTVSAMLSFCIAFTSLACCLQADPVMAGEPQENAFVVTGFSELPDEVTRQRVPVGTPEDEIKLPDRLNATAYREGDDSKQTDGGLGAVEVGDINPGVSGTTQTPTQEEEGAEKPPETMPEGTPGITPEETPGTTPEETPGTTPGTAPEETPGTTPEETPGTAPEETPGTAPEEIPGESSERSGAGSDQTASLKAAENACLTISKRQIPCVAVPQETGAPLPESAQTDITEKESIAGEIHASDIVIRDVVWDSSPLYDGDTPGIYLFTPSLPDNYCVEDEDCLPQIEVEVLEEQRTVEWVTAGIDALPSADSIYENMPGDADPGFDTWLAGIKQTLAEIRAVKEAYDALPDEDKELIDEERLNKLMDLSVLAERLSEMEVQNTERNGKWTEFAAGEFAGGDGTADDPFRIENAAQLAYMATSGVVSSSPYSSANKSIGKYYKITADTIDLSAHDWIPISTFGGSLDGGGCTIVGMYCQEKNPNGGNGFGLFGEVDPDGNLDRAYSEIKNLNFEDCIIEATGSSSSDYVGILAGAVYRGIGISGCTVKNSTISLTGRLGGTGGLVGYFGHNNSRGFNFNSVMTDCYVFDVTIENEEGMVGGLIGGSGYNVQKIEGCTVEDVSITTEGASSNGAKAGGLIGHANGGTVECTIKDCVVTGDSSINGESGMCGGGLIGIIYQKRPYQTLTVQSCSSRADVTGNAKYYGGLVGRVQDGNSTYTATVIDSCFAAGNVTSSNNDTGGLVGHMEGVIKNSYAEGDVESKLHWTGGLVGSLMGGIENSYASGDVKGRYATGGLVGSADYKGEVKKSYALGNVTIDRDTCGGGLIGYCNGAEIEDCYAKGDVISTGTGTGNTAGLIGCAENSSVKNSYSKGKVSADSAENPTISGFIGGGASDTTVLNCYYDKTASLQAYGWQVSGAEHDGISGLGTEDMTHSNRAYYLNEDGSHDIWAWKLGDNDGYPYLGTPAVKALKHKVEFNIRLDDALWENSGKTYRLTKNDGLDFVDPSEITEDGVYSIYEGDTDTLTDVTVSGGNASVDMDYYTITFFDGDLPLTSTGQASQTVIKGARALAPAGPSRPGNRFKGWYSDKALTQPFNFDGAVTTPLKLYASWALYGGISGTVTDKLGPVPDVRVEVREGGTDGSLIGAPVVTGADGTFRFAGLPSGIYSLVASRTSENRTQVITRTIQVMDTVTSGDIFMPEGLQNTIVEVGPNTPPIAADKLDELFKPENLAEEPYQGVTAEDSAKAAGGGTVEIKLIARQMDPSDPAIRDDVEQMTTAIEAGKESYVLSLTVEKRVSESGTSTGTITKLTELPRLIDIFVPLQGIGEMEGIQVLRIHGGQMQELPFDGESFEVGEDYLILHVRSFSTYMVAFAERQDDTESRTHSDGGGSSDLGITGRWILDGTGWWYEYGNRTWASDGWYYLYWNDRYYWYHFNKTGYIDTGWFTDKDGRVYYLHPYHDGGQGYMYTGWNQIDGSWYYFEEKAGHDQGMLYRSKNTPDGYMADERGKVLIPEYSLD</sequence>
<dbReference type="Gene3D" id="2.60.40.1120">
    <property type="entry name" value="Carboxypeptidase-like, regulatory domain"/>
    <property type="match status" value="1"/>
</dbReference>
<dbReference type="GO" id="GO:0030246">
    <property type="term" value="F:carbohydrate binding"/>
    <property type="evidence" value="ECO:0007669"/>
    <property type="project" value="InterPro"/>
</dbReference>
<dbReference type="InterPro" id="IPR013784">
    <property type="entry name" value="Carb-bd-like_fold"/>
</dbReference>
<comment type="subcellular location">
    <subcellularLocation>
        <location evidence="1">Cell envelope</location>
    </subcellularLocation>
</comment>
<dbReference type="Pfam" id="PF07581">
    <property type="entry name" value="Glug"/>
    <property type="match status" value="1"/>
</dbReference>
<dbReference type="SUPFAM" id="SSF69360">
    <property type="entry name" value="Cell wall binding repeat"/>
    <property type="match status" value="1"/>
</dbReference>
<dbReference type="SUPFAM" id="SSF49452">
    <property type="entry name" value="Starch-binding domain-like"/>
    <property type="match status" value="1"/>
</dbReference>
<feature type="compositionally biased region" description="Low complexity" evidence="4">
    <location>
        <begin position="167"/>
        <end position="226"/>
    </location>
</feature>
<dbReference type="PROSITE" id="PS51170">
    <property type="entry name" value="CW"/>
    <property type="match status" value="1"/>
</dbReference>
<dbReference type="PANTHER" id="PTHR34592">
    <property type="entry name" value="EXPRESSED PROTEIN"/>
    <property type="match status" value="1"/>
</dbReference>
<dbReference type="Gene3D" id="2.160.20.110">
    <property type="match status" value="2"/>
</dbReference>
<evidence type="ECO:0000256" key="3">
    <source>
        <dbReference type="PROSITE-ProRule" id="PRU00591"/>
    </source>
</evidence>
<protein>
    <recommendedName>
        <fullName evidence="5">GLUG domain-containing protein</fullName>
    </recommendedName>
</protein>
<keyword evidence="2" id="KW-0677">Repeat</keyword>
<dbReference type="InterPro" id="IPR013378">
    <property type="entry name" value="InlB-like_B-rpt"/>
</dbReference>
<dbReference type="PANTHER" id="PTHR34592:SF2">
    <property type="entry name" value="SPT5 C-TERMINAL DOMAIN-CONTAINING PROTEIN"/>
    <property type="match status" value="1"/>
</dbReference>
<dbReference type="EMBL" id="QSBM01000029">
    <property type="protein sequence ID" value="RGX21967.1"/>
    <property type="molecule type" value="Genomic_DNA"/>
</dbReference>
<reference evidence="6 7" key="1">
    <citation type="submission" date="2018-08" db="EMBL/GenBank/DDBJ databases">
        <title>A genome reference for cultivated species of the human gut microbiota.</title>
        <authorList>
            <person name="Zou Y."/>
            <person name="Xue W."/>
            <person name="Luo G."/>
        </authorList>
    </citation>
    <scope>NUCLEOTIDE SEQUENCE [LARGE SCALE GENOMIC DNA]</scope>
    <source>
        <strain evidence="6 7">AF04-15</strain>
    </source>
</reference>